<dbReference type="GeneID" id="3342426"/>
<accession>Q5DN74</accession>
<keyword evidence="2" id="KW-1185">Reference proteome</keyword>
<dbReference type="EMBL" id="AY576273">
    <property type="protein sequence ID" value="AAT69507.1"/>
    <property type="molecule type" value="Genomic_DNA"/>
</dbReference>
<proteinExistence type="predicted"/>
<dbReference type="RefSeq" id="YP_223955.1">
    <property type="nucleotide sequence ID" value="NC_006938.1"/>
</dbReference>
<dbReference type="Proteomes" id="UP000000993">
    <property type="component" value="Segment"/>
</dbReference>
<reference evidence="1 2" key="1">
    <citation type="journal article" date="2005" name="Appl. Environ. Microbiol.">
        <title>Genomic analysis of bacteriophage PhiJL001: insights into its interaction with a sponge-associated alpha-proteobacterium.</title>
        <authorList>
            <person name="Lohr J.E."/>
            <person name="Chen F."/>
            <person name="Hill R.T."/>
        </authorList>
    </citation>
    <scope>NUCLEOTIDE SEQUENCE</scope>
</reference>
<name>Q5DN74_9CAUD</name>
<protein>
    <submittedName>
        <fullName evidence="1">Gp31</fullName>
    </submittedName>
</protein>
<sequence>MSEAGFWSSSVKPALFGWDPIRIETPDRDGTPDVNHIHGWLELKQVDSWPVREDTPLRVEHYTPQQRVWHKRRCLAGGRCQVLIKVKNDILLLNGRVASDVLGHLSRGDLIKHAVGHWTTRQKWKKELKNAILSDRPDRQLGLFDSR</sequence>
<organism evidence="1 2">
    <name type="scientific">Alphaproteobacteria phage PhiJL001</name>
    <dbReference type="NCBI Taxonomy" id="2681607"/>
    <lineage>
        <taxon>Viruses</taxon>
        <taxon>Duplodnaviria</taxon>
        <taxon>Heunggongvirae</taxon>
        <taxon>Uroviricota</taxon>
        <taxon>Caudoviricetes</taxon>
        <taxon>Mesyanzhinovviridae</taxon>
        <taxon>Keylargovirus</taxon>
        <taxon>Keylargovirus JL001</taxon>
    </lineage>
</organism>
<gene>
    <name evidence="1" type="ORF">JL001p31</name>
</gene>
<dbReference type="KEGG" id="vg:3342426"/>
<evidence type="ECO:0000313" key="1">
    <source>
        <dbReference type="EMBL" id="AAT69507.1"/>
    </source>
</evidence>
<evidence type="ECO:0000313" key="2">
    <source>
        <dbReference type="Proteomes" id="UP000000993"/>
    </source>
</evidence>